<name>M1P8W7_DESSD</name>
<dbReference type="SUPFAM" id="SSF51161">
    <property type="entry name" value="Trimeric LpxA-like enzymes"/>
    <property type="match status" value="1"/>
</dbReference>
<dbReference type="PANTHER" id="PTHR43300">
    <property type="entry name" value="ACETYLTRANSFERASE"/>
    <property type="match status" value="1"/>
</dbReference>
<dbReference type="eggNOG" id="COG0110">
    <property type="taxonomic scope" value="Bacteria"/>
</dbReference>
<dbReference type="InterPro" id="IPR050179">
    <property type="entry name" value="Trans_hexapeptide_repeat"/>
</dbReference>
<dbReference type="PROSITE" id="PS00101">
    <property type="entry name" value="HEXAPEP_TRANSFERASES"/>
    <property type="match status" value="1"/>
</dbReference>
<keyword evidence="2 5" id="KW-0808">Transferase</keyword>
<protein>
    <submittedName>
        <fullName evidence="5">Phosphonate metabolim protein, transferase hexapeptide repeat family</fullName>
    </submittedName>
</protein>
<dbReference type="Proteomes" id="UP000011721">
    <property type="component" value="Chromosome"/>
</dbReference>
<dbReference type="NCBIfam" id="TIGR03308">
    <property type="entry name" value="phn_thr-fam"/>
    <property type="match status" value="1"/>
</dbReference>
<dbReference type="EMBL" id="CP003985">
    <property type="protein sequence ID" value="AGF78097.1"/>
    <property type="molecule type" value="Genomic_DNA"/>
</dbReference>
<evidence type="ECO:0000313" key="6">
    <source>
        <dbReference type="Proteomes" id="UP000011721"/>
    </source>
</evidence>
<dbReference type="InterPro" id="IPR017694">
    <property type="entry name" value="Phosphonate_tfrase_rpt"/>
</dbReference>
<keyword evidence="6" id="KW-1185">Reference proteome</keyword>
<evidence type="ECO:0000256" key="3">
    <source>
        <dbReference type="ARBA" id="ARBA00022737"/>
    </source>
</evidence>
<dbReference type="STRING" id="1167006.UWK_01539"/>
<gene>
    <name evidence="5" type="ordered locus">UWK_01539</name>
</gene>
<dbReference type="RefSeq" id="WP_015403788.1">
    <property type="nucleotide sequence ID" value="NC_020304.1"/>
</dbReference>
<evidence type="ECO:0000256" key="2">
    <source>
        <dbReference type="ARBA" id="ARBA00022679"/>
    </source>
</evidence>
<dbReference type="InterPro" id="IPR011004">
    <property type="entry name" value="Trimer_LpxA-like_sf"/>
</dbReference>
<evidence type="ECO:0000256" key="4">
    <source>
        <dbReference type="ARBA" id="ARBA00023315"/>
    </source>
</evidence>
<dbReference type="HOGENOM" id="CLU_051638_5_0_7"/>
<sequence length="214" mass="24425">MVYIKSHNPDPEITLGSFPLISEKARVRSAELGRYTELRDHVEFVESSLGDYSYVMERSSIVYSTIGKFVNIASDVRINPGNHPMHWVSQHHIMYRRKQYGVAGSDDESFFAERRLRKVVIGHDVWIGHGATIMPGVSIGNGAIIGAGSVVTHDVAPYTIVAGVPEKEIRSRFRSSTRDAIERTCWWDWDHETIRERIDDFRDVDRFLALYGSR</sequence>
<dbReference type="InterPro" id="IPR018357">
    <property type="entry name" value="Hexapep_transf_CS"/>
</dbReference>
<dbReference type="AlphaFoldDB" id="M1P8W7"/>
<evidence type="ECO:0000313" key="5">
    <source>
        <dbReference type="EMBL" id="AGF78097.1"/>
    </source>
</evidence>
<comment type="similarity">
    <text evidence="1">Belongs to the transferase hexapeptide repeat family.</text>
</comment>
<proteinExistence type="inferred from homology"/>
<evidence type="ECO:0000256" key="1">
    <source>
        <dbReference type="ARBA" id="ARBA00007274"/>
    </source>
</evidence>
<dbReference type="GO" id="GO:0016746">
    <property type="term" value="F:acyltransferase activity"/>
    <property type="evidence" value="ECO:0007669"/>
    <property type="project" value="UniProtKB-KW"/>
</dbReference>
<keyword evidence="4" id="KW-0012">Acyltransferase</keyword>
<keyword evidence="3" id="KW-0677">Repeat</keyword>
<dbReference type="InterPro" id="IPR001451">
    <property type="entry name" value="Hexapep"/>
</dbReference>
<dbReference type="CDD" id="cd03349">
    <property type="entry name" value="LbH_XAT"/>
    <property type="match status" value="1"/>
</dbReference>
<accession>M1P8W7</accession>
<dbReference type="Gene3D" id="2.160.10.10">
    <property type="entry name" value="Hexapeptide repeat proteins"/>
    <property type="match status" value="1"/>
</dbReference>
<dbReference type="Pfam" id="PF00132">
    <property type="entry name" value="Hexapep"/>
    <property type="match status" value="1"/>
</dbReference>
<dbReference type="PATRIC" id="fig|1167006.5.peg.1693"/>
<dbReference type="KEGG" id="dsf:UWK_01539"/>
<reference evidence="6" key="1">
    <citation type="journal article" date="2013" name="Stand. Genomic Sci.">
        <title>Complete genome sequence of Desulfocapsa sulfexigens, a marine deltaproteobacterium specialized in disproportionating inorganic sulfur compounds.</title>
        <authorList>
            <person name="Finster K.W."/>
            <person name="Kjeldsen K.U."/>
            <person name="Kube M."/>
            <person name="Reinhardt R."/>
            <person name="Mussmann M."/>
            <person name="Amann R."/>
            <person name="Schreiber L."/>
        </authorList>
    </citation>
    <scope>NUCLEOTIDE SEQUENCE [LARGE SCALE GENOMIC DNA]</scope>
    <source>
        <strain evidence="6">DSM 10523 / SB164P1</strain>
    </source>
</reference>
<dbReference type="PANTHER" id="PTHR43300:SF11">
    <property type="entry name" value="ACETYLTRANSFERASE RV3034C-RELATED"/>
    <property type="match status" value="1"/>
</dbReference>
<dbReference type="OrthoDB" id="272049at2"/>
<organism evidence="5 6">
    <name type="scientific">Desulfocapsa sulfexigens (strain DSM 10523 / SB164P1)</name>
    <dbReference type="NCBI Taxonomy" id="1167006"/>
    <lineage>
        <taxon>Bacteria</taxon>
        <taxon>Pseudomonadati</taxon>
        <taxon>Thermodesulfobacteriota</taxon>
        <taxon>Desulfobulbia</taxon>
        <taxon>Desulfobulbales</taxon>
        <taxon>Desulfocapsaceae</taxon>
        <taxon>Desulfocapsa</taxon>
    </lineage>
</organism>